<feature type="transmembrane region" description="Helical" evidence="10">
    <location>
        <begin position="481"/>
        <end position="503"/>
    </location>
</feature>
<dbReference type="Gene3D" id="3.40.630.10">
    <property type="entry name" value="Zn peptidases"/>
    <property type="match status" value="1"/>
</dbReference>
<dbReference type="RefSeq" id="WP_378293605.1">
    <property type="nucleotide sequence ID" value="NZ_JBHULE010000019.1"/>
</dbReference>
<keyword evidence="5" id="KW-0926">Vacuole</keyword>
<feature type="transmembrane region" description="Helical" evidence="10">
    <location>
        <begin position="535"/>
        <end position="554"/>
    </location>
</feature>
<evidence type="ECO:0000256" key="1">
    <source>
        <dbReference type="ARBA" id="ARBA00003273"/>
    </source>
</evidence>
<dbReference type="Proteomes" id="UP001597319">
    <property type="component" value="Unassembled WGS sequence"/>
</dbReference>
<feature type="region of interest" description="Disordered" evidence="9">
    <location>
        <begin position="780"/>
        <end position="800"/>
    </location>
</feature>
<evidence type="ECO:0000259" key="11">
    <source>
        <dbReference type="Pfam" id="PF04389"/>
    </source>
</evidence>
<evidence type="ECO:0000256" key="5">
    <source>
        <dbReference type="ARBA" id="ARBA00022554"/>
    </source>
</evidence>
<keyword evidence="7" id="KW-0325">Glycoprotein</keyword>
<feature type="compositionally biased region" description="Polar residues" evidence="9">
    <location>
        <begin position="781"/>
        <end position="800"/>
    </location>
</feature>
<reference evidence="13" key="1">
    <citation type="journal article" date="2019" name="Int. J. Syst. Evol. Microbiol.">
        <title>The Global Catalogue of Microorganisms (GCM) 10K type strain sequencing project: providing services to taxonomists for standard genome sequencing and annotation.</title>
        <authorList>
            <consortium name="The Broad Institute Genomics Platform"/>
            <consortium name="The Broad Institute Genome Sequencing Center for Infectious Disease"/>
            <person name="Wu L."/>
            <person name="Ma J."/>
        </authorList>
    </citation>
    <scope>NUCLEOTIDE SEQUENCE [LARGE SCALE GENOMIC DNA]</scope>
    <source>
        <strain evidence="13">KCTC 52274</strain>
    </source>
</reference>
<evidence type="ECO:0000256" key="6">
    <source>
        <dbReference type="ARBA" id="ARBA00022989"/>
    </source>
</evidence>
<keyword evidence="10" id="KW-0812">Transmembrane</keyword>
<feature type="transmembrane region" description="Helical" evidence="10">
    <location>
        <begin position="509"/>
        <end position="528"/>
    </location>
</feature>
<keyword evidence="10" id="KW-0472">Membrane</keyword>
<evidence type="ECO:0000256" key="10">
    <source>
        <dbReference type="SAM" id="Phobius"/>
    </source>
</evidence>
<dbReference type="Pfam" id="PF04389">
    <property type="entry name" value="Peptidase_M28"/>
    <property type="match status" value="1"/>
</dbReference>
<comment type="function">
    <text evidence="1">May be involved in vacuolar sorting and osmoregulation.</text>
</comment>
<evidence type="ECO:0000256" key="4">
    <source>
        <dbReference type="ARBA" id="ARBA00017435"/>
    </source>
</evidence>
<evidence type="ECO:0000256" key="9">
    <source>
        <dbReference type="SAM" id="MobiDB-lite"/>
    </source>
</evidence>
<feature type="transmembrane region" description="Helical" evidence="10">
    <location>
        <begin position="433"/>
        <end position="451"/>
    </location>
</feature>
<keyword evidence="13" id="KW-1185">Reference proteome</keyword>
<comment type="subcellular location">
    <subcellularLocation>
        <location evidence="2">Vacuole membrane</location>
        <topology evidence="2">Multi-pass membrane protein</topology>
    </subcellularLocation>
</comment>
<dbReference type="SUPFAM" id="SSF53187">
    <property type="entry name" value="Zn-dependent exopeptidases"/>
    <property type="match status" value="1"/>
</dbReference>
<feature type="transmembrane region" description="Helical" evidence="10">
    <location>
        <begin position="403"/>
        <end position="421"/>
    </location>
</feature>
<dbReference type="PANTHER" id="PTHR12147">
    <property type="entry name" value="METALLOPEPTIDASE M28 FAMILY MEMBER"/>
    <property type="match status" value="1"/>
</dbReference>
<comment type="similarity">
    <text evidence="3">Belongs to the peptidase M28 family.</text>
</comment>
<comment type="caution">
    <text evidence="12">The sequence shown here is derived from an EMBL/GenBank/DDBJ whole genome shotgun (WGS) entry which is preliminary data.</text>
</comment>
<sequence>MKKVLSVLTLVFIILSVWYTFYSSMPQQISGLDTPKQEFSTLRALEHVKKISEKPHYIGSPAHDEAKNYIIEELKKLGLSPEIQEGFSLGDKGSMSKPQNIIAQIKGTSEESKALLLLSHYDSSQHSSYGASDAGSGVATILEGIRAFLAQNKTPKNDIIMCITDGEELGLNGADLFVSEHPRAKDIGLVLNFEARGSGGNSYMLMETNSKNGKMIEEFIKADPQFPVTNSLAYSIYKLLPNDTDLTVFRKHGDMQGYNFAFIDDHFDYHTANDTWQNLDLNTLQHQGSYLMPLLSYFSNSDITNLKSEEDFLYFNTPVFKVIKYPFSWIYPLLGLAIFLFITLLVIGKSKSRINAGEVGSGFLAFIISVGLAGVLGFGLWKLVLIIYPQYNDILHGFPYNGYYYIAAAVLLAIAAFFKVYSIFDNTEQLPSILVAPLFFWIVICGAAAVYLEGASYFIIPVLLCLLCQFVLINQKRPFPLLMLILCLPSIFMIAPFIASFPVALGLKIAFASSVLTVLLCTLLLPVIGFYTKKSMLGTITFILALVCLGLSHFKSDFTEERQKPNSLVYILHEDENKAYWTSYDHTLDSWTKKYIDRLKNIAENWNQNTIESKYSNSFNYVNNAPLKKIKSSKIEVSFDSINGDKRMLDICISPQRNINRMDLFVRKSFKFESLFANGATAKGITGKDRFVRGSFTERSSNRLLTYHLRDNEPLELRMQFHKDSVPEIVLYESSYDLLENELFSVPKRSETMIPKPFVLNDAITIKKTLRFEYIERPKDSTSLQTDQSQNLSEGNEQTD</sequence>
<proteinExistence type="inferred from homology"/>
<organism evidence="12 13">
    <name type="scientific">Aquimarina rubra</name>
    <dbReference type="NCBI Taxonomy" id="1920033"/>
    <lineage>
        <taxon>Bacteria</taxon>
        <taxon>Pseudomonadati</taxon>
        <taxon>Bacteroidota</taxon>
        <taxon>Flavobacteriia</taxon>
        <taxon>Flavobacteriales</taxon>
        <taxon>Flavobacteriaceae</taxon>
        <taxon>Aquimarina</taxon>
    </lineage>
</organism>
<feature type="domain" description="Peptidase M28" evidence="11">
    <location>
        <begin position="100"/>
        <end position="291"/>
    </location>
</feature>
<keyword evidence="6 10" id="KW-1133">Transmembrane helix</keyword>
<protein>
    <recommendedName>
        <fullName evidence="4">Vacuolar membrane protease</fullName>
    </recommendedName>
    <alternativeName>
        <fullName evidence="8">FXNA-related family protease 1</fullName>
    </alternativeName>
</protein>
<name>A0ABW5LI62_9FLAO</name>
<gene>
    <name evidence="12" type="ORF">ACFSR1_14255</name>
</gene>
<dbReference type="InterPro" id="IPR007484">
    <property type="entry name" value="Peptidase_M28"/>
</dbReference>
<dbReference type="PANTHER" id="PTHR12147:SF58">
    <property type="entry name" value="VACUOLAR MEMBRANE PROTEASE"/>
    <property type="match status" value="1"/>
</dbReference>
<evidence type="ECO:0000313" key="12">
    <source>
        <dbReference type="EMBL" id="MFD2563839.1"/>
    </source>
</evidence>
<feature type="transmembrane region" description="Helical" evidence="10">
    <location>
        <begin position="457"/>
        <end position="474"/>
    </location>
</feature>
<evidence type="ECO:0000256" key="3">
    <source>
        <dbReference type="ARBA" id="ARBA00010918"/>
    </source>
</evidence>
<dbReference type="InterPro" id="IPR045175">
    <property type="entry name" value="M28_fam"/>
</dbReference>
<dbReference type="EMBL" id="JBHULE010000019">
    <property type="protein sequence ID" value="MFD2563839.1"/>
    <property type="molecule type" value="Genomic_DNA"/>
</dbReference>
<evidence type="ECO:0000313" key="13">
    <source>
        <dbReference type="Proteomes" id="UP001597319"/>
    </source>
</evidence>
<evidence type="ECO:0000256" key="8">
    <source>
        <dbReference type="ARBA" id="ARBA00031512"/>
    </source>
</evidence>
<feature type="transmembrane region" description="Helical" evidence="10">
    <location>
        <begin position="329"/>
        <end position="347"/>
    </location>
</feature>
<feature type="transmembrane region" description="Helical" evidence="10">
    <location>
        <begin position="359"/>
        <end position="383"/>
    </location>
</feature>
<accession>A0ABW5LI62</accession>
<evidence type="ECO:0000256" key="2">
    <source>
        <dbReference type="ARBA" id="ARBA00004128"/>
    </source>
</evidence>
<evidence type="ECO:0000256" key="7">
    <source>
        <dbReference type="ARBA" id="ARBA00023180"/>
    </source>
</evidence>